<reference evidence="1 2" key="2">
    <citation type="submission" date="2020-07" db="EMBL/GenBank/DDBJ databases">
        <title>Genome assembly of wild tea tree DASZ reveals pedigree and selection history of tea varieties.</title>
        <authorList>
            <person name="Zhang W."/>
        </authorList>
    </citation>
    <scope>NUCLEOTIDE SEQUENCE [LARGE SCALE GENOMIC DNA]</scope>
    <source>
        <strain evidence="2">cv. G240</strain>
        <tissue evidence="1">Leaf</tissue>
    </source>
</reference>
<evidence type="ECO:0000313" key="1">
    <source>
        <dbReference type="EMBL" id="KAF5956804.1"/>
    </source>
</evidence>
<dbReference type="Proteomes" id="UP000593564">
    <property type="component" value="Unassembled WGS sequence"/>
</dbReference>
<organism evidence="1 2">
    <name type="scientific">Camellia sinensis</name>
    <name type="common">Tea plant</name>
    <name type="synonym">Thea sinensis</name>
    <dbReference type="NCBI Taxonomy" id="4442"/>
    <lineage>
        <taxon>Eukaryota</taxon>
        <taxon>Viridiplantae</taxon>
        <taxon>Streptophyta</taxon>
        <taxon>Embryophyta</taxon>
        <taxon>Tracheophyta</taxon>
        <taxon>Spermatophyta</taxon>
        <taxon>Magnoliopsida</taxon>
        <taxon>eudicotyledons</taxon>
        <taxon>Gunneridae</taxon>
        <taxon>Pentapetalae</taxon>
        <taxon>asterids</taxon>
        <taxon>Ericales</taxon>
        <taxon>Theaceae</taxon>
        <taxon>Camellia</taxon>
    </lineage>
</organism>
<name>A0A7J7HXI2_CAMSI</name>
<accession>A0A7J7HXI2</accession>
<reference evidence="2" key="1">
    <citation type="journal article" date="2020" name="Nat. Commun.">
        <title>Genome assembly of wild tea tree DASZ reveals pedigree and selection history of tea varieties.</title>
        <authorList>
            <person name="Zhang W."/>
            <person name="Zhang Y."/>
            <person name="Qiu H."/>
            <person name="Guo Y."/>
            <person name="Wan H."/>
            <person name="Zhang X."/>
            <person name="Scossa F."/>
            <person name="Alseekh S."/>
            <person name="Zhang Q."/>
            <person name="Wang P."/>
            <person name="Xu L."/>
            <person name="Schmidt M.H."/>
            <person name="Jia X."/>
            <person name="Li D."/>
            <person name="Zhu A."/>
            <person name="Guo F."/>
            <person name="Chen W."/>
            <person name="Ni D."/>
            <person name="Usadel B."/>
            <person name="Fernie A.R."/>
            <person name="Wen W."/>
        </authorList>
    </citation>
    <scope>NUCLEOTIDE SEQUENCE [LARGE SCALE GENOMIC DNA]</scope>
    <source>
        <strain evidence="2">cv. G240</strain>
    </source>
</reference>
<dbReference type="EMBL" id="JACBKZ010000002">
    <property type="protein sequence ID" value="KAF5956804.1"/>
    <property type="molecule type" value="Genomic_DNA"/>
</dbReference>
<sequence length="58" mass="6454">MVVHAGDGMVASFQRDERRNLIGSLGEAEMFLVLPKHPYKSVTSFSMLFLIGFALQPL</sequence>
<protein>
    <submittedName>
        <fullName evidence="1">Uncharacterized protein</fullName>
    </submittedName>
</protein>
<gene>
    <name evidence="1" type="ORF">HYC85_004029</name>
</gene>
<proteinExistence type="predicted"/>
<evidence type="ECO:0000313" key="2">
    <source>
        <dbReference type="Proteomes" id="UP000593564"/>
    </source>
</evidence>
<dbReference type="AlphaFoldDB" id="A0A7J7HXI2"/>
<comment type="caution">
    <text evidence="1">The sequence shown here is derived from an EMBL/GenBank/DDBJ whole genome shotgun (WGS) entry which is preliminary data.</text>
</comment>
<keyword evidence="2" id="KW-1185">Reference proteome</keyword>